<dbReference type="SUPFAM" id="SSF47862">
    <property type="entry name" value="Saposin"/>
    <property type="match status" value="1"/>
</dbReference>
<evidence type="ECO:0000259" key="3">
    <source>
        <dbReference type="PROSITE" id="PS50015"/>
    </source>
</evidence>
<feature type="chain" id="PRO_5028965930" evidence="2">
    <location>
        <begin position="21"/>
        <end position="111"/>
    </location>
</feature>
<feature type="domain" description="Saposin B-type" evidence="3">
    <location>
        <begin position="35"/>
        <end position="111"/>
    </location>
</feature>
<evidence type="ECO:0000256" key="2">
    <source>
        <dbReference type="SAM" id="SignalP"/>
    </source>
</evidence>
<evidence type="ECO:0000313" key="5">
    <source>
        <dbReference type="WBParaSite" id="Pan_g8610.t1"/>
    </source>
</evidence>
<evidence type="ECO:0000256" key="1">
    <source>
        <dbReference type="ARBA" id="ARBA00023157"/>
    </source>
</evidence>
<dbReference type="WBParaSite" id="Pan_g8610.t1">
    <property type="protein sequence ID" value="Pan_g8610.t1"/>
    <property type="gene ID" value="Pan_g8610"/>
</dbReference>
<keyword evidence="2" id="KW-0732">Signal</keyword>
<protein>
    <submittedName>
        <fullName evidence="5">Saposin B-type domain-containing protein</fullName>
    </submittedName>
</protein>
<reference evidence="4" key="1">
    <citation type="journal article" date="2013" name="Genetics">
        <title>The draft genome and transcriptome of Panagrellus redivivus are shaped by the harsh demands of a free-living lifestyle.</title>
        <authorList>
            <person name="Srinivasan J."/>
            <person name="Dillman A.R."/>
            <person name="Macchietto M.G."/>
            <person name="Heikkinen L."/>
            <person name="Lakso M."/>
            <person name="Fracchia K.M."/>
            <person name="Antoshechkin I."/>
            <person name="Mortazavi A."/>
            <person name="Wong G."/>
            <person name="Sternberg P.W."/>
        </authorList>
    </citation>
    <scope>NUCLEOTIDE SEQUENCE [LARGE SCALE GENOMIC DNA]</scope>
    <source>
        <strain evidence="4">MT8872</strain>
    </source>
</reference>
<feature type="signal peptide" evidence="2">
    <location>
        <begin position="1"/>
        <end position="20"/>
    </location>
</feature>
<dbReference type="Proteomes" id="UP000492821">
    <property type="component" value="Unassembled WGS sequence"/>
</dbReference>
<dbReference type="InterPro" id="IPR008139">
    <property type="entry name" value="SaposinB_dom"/>
</dbReference>
<keyword evidence="4" id="KW-1185">Reference proteome</keyword>
<evidence type="ECO:0000313" key="4">
    <source>
        <dbReference type="Proteomes" id="UP000492821"/>
    </source>
</evidence>
<organism evidence="4 5">
    <name type="scientific">Panagrellus redivivus</name>
    <name type="common">Microworm</name>
    <dbReference type="NCBI Taxonomy" id="6233"/>
    <lineage>
        <taxon>Eukaryota</taxon>
        <taxon>Metazoa</taxon>
        <taxon>Ecdysozoa</taxon>
        <taxon>Nematoda</taxon>
        <taxon>Chromadorea</taxon>
        <taxon>Rhabditida</taxon>
        <taxon>Tylenchina</taxon>
        <taxon>Panagrolaimomorpha</taxon>
        <taxon>Panagrolaimoidea</taxon>
        <taxon>Panagrolaimidae</taxon>
        <taxon>Panagrellus</taxon>
    </lineage>
</organism>
<dbReference type="PROSITE" id="PS50015">
    <property type="entry name" value="SAP_B"/>
    <property type="match status" value="1"/>
</dbReference>
<dbReference type="SMART" id="SM00741">
    <property type="entry name" value="SapB"/>
    <property type="match status" value="1"/>
</dbReference>
<dbReference type="AlphaFoldDB" id="A0A7E4WBH8"/>
<sequence length="111" mass="12401">MKAFLLLSFVVLVAVSYSMAVDDTKGYEERGFFSADMRCKACKSAVSTGISGLLSRNKTIHAKAIHYCKKLPIVGKYCDKLGDMAMDKGMKVIQKKDRPLYMCKFVSLCKK</sequence>
<dbReference type="Gene3D" id="1.10.225.10">
    <property type="entry name" value="Saposin-like"/>
    <property type="match status" value="1"/>
</dbReference>
<accession>A0A7E4WBH8</accession>
<proteinExistence type="predicted"/>
<reference evidence="5" key="2">
    <citation type="submission" date="2020-10" db="UniProtKB">
        <authorList>
            <consortium name="WormBaseParasite"/>
        </authorList>
    </citation>
    <scope>IDENTIFICATION</scope>
</reference>
<name>A0A7E4WBH8_PANRE</name>
<keyword evidence="1" id="KW-1015">Disulfide bond</keyword>
<dbReference type="InterPro" id="IPR011001">
    <property type="entry name" value="Saposin-like"/>
</dbReference>